<proteinExistence type="predicted"/>
<gene>
    <name evidence="2" type="ORF">AS180_13380</name>
</gene>
<evidence type="ECO:0000313" key="3">
    <source>
        <dbReference type="Proteomes" id="UP000053681"/>
    </source>
</evidence>
<dbReference type="InterPro" id="IPR000073">
    <property type="entry name" value="AB_hydrolase_1"/>
</dbReference>
<keyword evidence="3" id="KW-1185">Reference proteome</keyword>
<evidence type="ECO:0000313" key="2">
    <source>
        <dbReference type="EMBL" id="KSU87381.1"/>
    </source>
</evidence>
<keyword evidence="2" id="KW-0378">Hydrolase</keyword>
<evidence type="ECO:0000259" key="1">
    <source>
        <dbReference type="Pfam" id="PF00561"/>
    </source>
</evidence>
<reference evidence="2 3" key="1">
    <citation type="submission" date="2015-11" db="EMBL/GenBank/DDBJ databases">
        <title>Bacillus caseinolyticus sp nov.</title>
        <authorList>
            <person name="Dastager S.G."/>
            <person name="Mawlankar R."/>
        </authorList>
    </citation>
    <scope>NUCLEOTIDE SEQUENCE [LARGE SCALE GENOMIC DNA]</scope>
    <source>
        <strain evidence="2 3">SGD-V-76</strain>
    </source>
</reference>
<dbReference type="InterPro" id="IPR029058">
    <property type="entry name" value="AB_hydrolase_fold"/>
</dbReference>
<protein>
    <submittedName>
        <fullName evidence="2">Hydrolase</fullName>
    </submittedName>
</protein>
<accession>A0A0V8JK05</accession>
<dbReference type="PANTHER" id="PTHR46438:SF11">
    <property type="entry name" value="LIPASE-RELATED"/>
    <property type="match status" value="1"/>
</dbReference>
<dbReference type="SUPFAM" id="SSF53474">
    <property type="entry name" value="alpha/beta-Hydrolases"/>
    <property type="match status" value="1"/>
</dbReference>
<dbReference type="PRINTS" id="PR00412">
    <property type="entry name" value="EPOXHYDRLASE"/>
</dbReference>
<sequence>MIQTETAHYRSFNNVHVYYELHHFDPKKPTIVFIHGFLSSSFSFRRLIPLLKQKFSIVAIDLPPFGRSEKSLTFHYSYENLAKTVLEIIEHLKLEQVILSGHSMGGQICLNIAKLQPQYVSKLVLLCSSAYLGRLHSGLVMSSYLPFFYLWVKTWLARKGVKANLQNVVFNHDLIDEEMIEGYTAPFLDDRIFMSLSKMIRDREGDLSEKDLRKINKPSLLIWGEEDRVVPLHLGKKLQQDLPSSTFISLKDTGHLLPEECPDDIRNYMVDFLSS</sequence>
<dbReference type="Pfam" id="PF00561">
    <property type="entry name" value="Abhydrolase_1"/>
    <property type="match status" value="1"/>
</dbReference>
<organism evidence="2 3">
    <name type="scientific">Priestia veravalensis</name>
    <dbReference type="NCBI Taxonomy" id="1414648"/>
    <lineage>
        <taxon>Bacteria</taxon>
        <taxon>Bacillati</taxon>
        <taxon>Bacillota</taxon>
        <taxon>Bacilli</taxon>
        <taxon>Bacillales</taxon>
        <taxon>Bacillaceae</taxon>
        <taxon>Priestia</taxon>
    </lineage>
</organism>
<dbReference type="Proteomes" id="UP000053681">
    <property type="component" value="Unassembled WGS sequence"/>
</dbReference>
<dbReference type="GO" id="GO:0016787">
    <property type="term" value="F:hydrolase activity"/>
    <property type="evidence" value="ECO:0007669"/>
    <property type="project" value="UniProtKB-KW"/>
</dbReference>
<dbReference type="PANTHER" id="PTHR46438">
    <property type="entry name" value="ALPHA/BETA-HYDROLASES SUPERFAMILY PROTEIN"/>
    <property type="match status" value="1"/>
</dbReference>
<dbReference type="RefSeq" id="WP_025908074.1">
    <property type="nucleotide sequence ID" value="NZ_KQ758660.1"/>
</dbReference>
<dbReference type="AlphaFoldDB" id="A0A0V8JK05"/>
<name>A0A0V8JK05_9BACI</name>
<feature type="domain" description="AB hydrolase-1" evidence="1">
    <location>
        <begin position="29"/>
        <end position="259"/>
    </location>
</feature>
<dbReference type="PRINTS" id="PR00111">
    <property type="entry name" value="ABHYDROLASE"/>
</dbReference>
<comment type="caution">
    <text evidence="2">The sequence shown here is derived from an EMBL/GenBank/DDBJ whole genome shotgun (WGS) entry which is preliminary data.</text>
</comment>
<dbReference type="InterPro" id="IPR000639">
    <property type="entry name" value="Epox_hydrolase-like"/>
</dbReference>
<dbReference type="EMBL" id="LNQP01000045">
    <property type="protein sequence ID" value="KSU87381.1"/>
    <property type="molecule type" value="Genomic_DNA"/>
</dbReference>
<dbReference type="Gene3D" id="3.40.50.1820">
    <property type="entry name" value="alpha/beta hydrolase"/>
    <property type="match status" value="1"/>
</dbReference>